<dbReference type="GO" id="GO:0016747">
    <property type="term" value="F:acyltransferase activity, transferring groups other than amino-acyl groups"/>
    <property type="evidence" value="ECO:0007669"/>
    <property type="project" value="InterPro"/>
</dbReference>
<reference evidence="2 3" key="1">
    <citation type="submission" date="2018-06" db="EMBL/GenBank/DDBJ databases">
        <authorList>
            <consortium name="Pathogen Informatics"/>
            <person name="Doyle S."/>
        </authorList>
    </citation>
    <scope>NUCLEOTIDE SEQUENCE [LARGE SCALE GENOMIC DNA]</scope>
    <source>
        <strain evidence="2 3">NCTC12722</strain>
    </source>
</reference>
<dbReference type="Gene3D" id="3.40.630.30">
    <property type="match status" value="1"/>
</dbReference>
<dbReference type="CDD" id="cd04301">
    <property type="entry name" value="NAT_SF"/>
    <property type="match status" value="1"/>
</dbReference>
<dbReference type="Pfam" id="PF00583">
    <property type="entry name" value="Acetyltransf_1"/>
    <property type="match status" value="1"/>
</dbReference>
<accession>A0A380WA63</accession>
<feature type="domain" description="N-acetyltransferase" evidence="1">
    <location>
        <begin position="6"/>
        <end position="167"/>
    </location>
</feature>
<evidence type="ECO:0000313" key="2">
    <source>
        <dbReference type="EMBL" id="SUU85313.1"/>
    </source>
</evidence>
<dbReference type="PROSITE" id="PS51186">
    <property type="entry name" value="GNAT"/>
    <property type="match status" value="1"/>
</dbReference>
<evidence type="ECO:0000313" key="3">
    <source>
        <dbReference type="Proteomes" id="UP000254343"/>
    </source>
</evidence>
<dbReference type="AlphaFoldDB" id="A0A380WA63"/>
<name>A0A380WA63_AFIFE</name>
<dbReference type="InterPro" id="IPR016181">
    <property type="entry name" value="Acyl_CoA_acyltransferase"/>
</dbReference>
<gene>
    <name evidence="2" type="ORF">NCTC12722_02524</name>
</gene>
<dbReference type="SUPFAM" id="SSF55729">
    <property type="entry name" value="Acyl-CoA N-acyltransferases (Nat)"/>
    <property type="match status" value="1"/>
</dbReference>
<dbReference type="EMBL" id="UIGB01000001">
    <property type="protein sequence ID" value="SUU85313.1"/>
    <property type="molecule type" value="Genomic_DNA"/>
</dbReference>
<proteinExistence type="predicted"/>
<protein>
    <recommendedName>
        <fullName evidence="1">N-acetyltransferase domain-containing protein</fullName>
    </recommendedName>
</protein>
<evidence type="ECO:0000259" key="1">
    <source>
        <dbReference type="PROSITE" id="PS51186"/>
    </source>
</evidence>
<sequence length="167" mass="18215">MIPERPLWRPMQPADLPAVNALAALIHPAFPEDEAVFAERLRLYPQGCRVLVQNGKVAAYVVSHPWVDRAPPALNALLGELPARPSTYYLHDIALLSDVRGSGAAAEMVVSLVEQARLERLPSLSLIAVNGSAGFWQRQGFAAVPDGPPAEKLHSYGADAQFMMRRL</sequence>
<dbReference type="Proteomes" id="UP000254343">
    <property type="component" value="Unassembled WGS sequence"/>
</dbReference>
<dbReference type="RefSeq" id="WP_002716139.1">
    <property type="nucleotide sequence ID" value="NZ_UFSI01000001.1"/>
</dbReference>
<organism evidence="2 3">
    <name type="scientific">Afipia felis</name>
    <name type="common">Cat scratch disease bacillus</name>
    <dbReference type="NCBI Taxonomy" id="1035"/>
    <lineage>
        <taxon>Bacteria</taxon>
        <taxon>Pseudomonadati</taxon>
        <taxon>Pseudomonadota</taxon>
        <taxon>Alphaproteobacteria</taxon>
        <taxon>Hyphomicrobiales</taxon>
        <taxon>Nitrobacteraceae</taxon>
        <taxon>Afipia</taxon>
    </lineage>
</organism>
<dbReference type="InterPro" id="IPR000182">
    <property type="entry name" value="GNAT_dom"/>
</dbReference>